<dbReference type="AlphaFoldDB" id="A0A1G5SI21"/>
<gene>
    <name evidence="2" type="ORF">NSMM_620001</name>
</gene>
<proteinExistence type="predicted"/>
<dbReference type="SUPFAM" id="SSF53335">
    <property type="entry name" value="S-adenosyl-L-methionine-dependent methyltransferases"/>
    <property type="match status" value="1"/>
</dbReference>
<organism evidence="2 3">
    <name type="scientific">Nitrosomonas mobilis</name>
    <dbReference type="NCBI Taxonomy" id="51642"/>
    <lineage>
        <taxon>Bacteria</taxon>
        <taxon>Pseudomonadati</taxon>
        <taxon>Pseudomonadota</taxon>
        <taxon>Betaproteobacteria</taxon>
        <taxon>Nitrosomonadales</taxon>
        <taxon>Nitrosomonadaceae</taxon>
        <taxon>Nitrosomonas</taxon>
    </lineage>
</organism>
<dbReference type="OrthoDB" id="529208at2"/>
<reference evidence="2 3" key="1">
    <citation type="submission" date="2016-10" db="EMBL/GenBank/DDBJ databases">
        <authorList>
            <person name="de Groot N.N."/>
        </authorList>
    </citation>
    <scope>NUCLEOTIDE SEQUENCE [LARGE SCALE GENOMIC DNA]</scope>
    <source>
        <strain evidence="2">1</strain>
    </source>
</reference>
<dbReference type="PANTHER" id="PTHR43591">
    <property type="entry name" value="METHYLTRANSFERASE"/>
    <property type="match status" value="1"/>
</dbReference>
<feature type="domain" description="Methyltransferase type 11" evidence="1">
    <location>
        <begin position="42"/>
        <end position="140"/>
    </location>
</feature>
<dbReference type="Pfam" id="PF08241">
    <property type="entry name" value="Methyltransf_11"/>
    <property type="match status" value="1"/>
</dbReference>
<protein>
    <submittedName>
        <fullName evidence="2">Methyltransferase type 11</fullName>
    </submittedName>
</protein>
<dbReference type="Gene3D" id="3.40.50.150">
    <property type="entry name" value="Vaccinia Virus protein VP39"/>
    <property type="match status" value="1"/>
</dbReference>
<dbReference type="PANTHER" id="PTHR43591:SF24">
    <property type="entry name" value="2-METHOXY-6-POLYPRENYL-1,4-BENZOQUINOL METHYLASE, MITOCHONDRIAL"/>
    <property type="match status" value="1"/>
</dbReference>
<accession>A0A1G5SI21</accession>
<dbReference type="InterPro" id="IPR013216">
    <property type="entry name" value="Methyltransf_11"/>
</dbReference>
<dbReference type="GO" id="GO:0008757">
    <property type="term" value="F:S-adenosylmethionine-dependent methyltransferase activity"/>
    <property type="evidence" value="ECO:0007669"/>
    <property type="project" value="InterPro"/>
</dbReference>
<evidence type="ECO:0000313" key="3">
    <source>
        <dbReference type="Proteomes" id="UP000198729"/>
    </source>
</evidence>
<dbReference type="GO" id="GO:0032259">
    <property type="term" value="P:methylation"/>
    <property type="evidence" value="ECO:0007669"/>
    <property type="project" value="UniProtKB-KW"/>
</dbReference>
<keyword evidence="3" id="KW-1185">Reference proteome</keyword>
<evidence type="ECO:0000313" key="2">
    <source>
        <dbReference type="EMBL" id="SCZ86637.1"/>
    </source>
</evidence>
<dbReference type="EMBL" id="FMWO01000072">
    <property type="protein sequence ID" value="SCZ86637.1"/>
    <property type="molecule type" value="Genomic_DNA"/>
</dbReference>
<dbReference type="STRING" id="51642.NSMM_620001"/>
<dbReference type="InterPro" id="IPR029063">
    <property type="entry name" value="SAM-dependent_MTases_sf"/>
</dbReference>
<dbReference type="Proteomes" id="UP000198729">
    <property type="component" value="Unassembled WGS sequence"/>
</dbReference>
<evidence type="ECO:0000259" key="1">
    <source>
        <dbReference type="Pfam" id="PF08241"/>
    </source>
</evidence>
<name>A0A1G5SI21_9PROT</name>
<keyword evidence="2" id="KW-0808">Transferase</keyword>
<dbReference type="RefSeq" id="WP_090287806.1">
    <property type="nucleotide sequence ID" value="NZ_FMWO01000072.1"/>
</dbReference>
<keyword evidence="2" id="KW-0489">Methyltransferase</keyword>
<sequence>MSKLQSQNPAELYERYLSSTISDPWTRVLLKYAVPQPGEHALDVACGTGSVARHVAPVVGAGGKVVAFDINPEMLAVARSLSAPMGATIEWREGDAIALALQDAAFDLVLCQQGFQFFSDRAASLREIRRVLTDGGRVVLSVWQALQHHPIYEALFEATTRHLNAAISDVALPFSLGDAAELRSLLSDSGFERIEVTPRSLDIHLPSPERFVQLTVLGAATSIPAFAQLDTAARSALVAAVTGETEAVAQHYRDGDKLTFPMSTHIAVAYAVRR</sequence>
<dbReference type="CDD" id="cd02440">
    <property type="entry name" value="AdoMet_MTases"/>
    <property type="match status" value="1"/>
</dbReference>